<keyword evidence="7" id="KW-0482">Metalloprotease</keyword>
<keyword evidence="8" id="KW-0732">Signal</keyword>
<evidence type="ECO:0000256" key="3">
    <source>
        <dbReference type="ARBA" id="ARBA00022670"/>
    </source>
</evidence>
<evidence type="ECO:0000256" key="4">
    <source>
        <dbReference type="ARBA" id="ARBA00022723"/>
    </source>
</evidence>
<dbReference type="Gene3D" id="3.40.390.10">
    <property type="entry name" value="Collagenase (Catalytic Domain)"/>
    <property type="match status" value="1"/>
</dbReference>
<dbReference type="EMBL" id="BAABWN010000020">
    <property type="protein sequence ID" value="GAA6170180.1"/>
    <property type="molecule type" value="Genomic_DNA"/>
</dbReference>
<evidence type="ECO:0000259" key="10">
    <source>
        <dbReference type="Pfam" id="PF05649"/>
    </source>
</evidence>
<evidence type="ECO:0000313" key="11">
    <source>
        <dbReference type="EMBL" id="GAA6170180.1"/>
    </source>
</evidence>
<dbReference type="Gene3D" id="1.10.1380.10">
    <property type="entry name" value="Neutral endopeptidase , domain2"/>
    <property type="match status" value="1"/>
</dbReference>
<dbReference type="InterPro" id="IPR000718">
    <property type="entry name" value="Peptidase_M13"/>
</dbReference>
<keyword evidence="12" id="KW-1185">Reference proteome</keyword>
<gene>
    <name evidence="11" type="ORF">NBRC116591_39930</name>
</gene>
<dbReference type="PRINTS" id="PR00786">
    <property type="entry name" value="NEPRILYSIN"/>
</dbReference>
<keyword evidence="4" id="KW-0479">Metal-binding</keyword>
<dbReference type="SUPFAM" id="SSF55486">
    <property type="entry name" value="Metalloproteases ('zincins'), catalytic domain"/>
    <property type="match status" value="1"/>
</dbReference>
<dbReference type="Pfam" id="PF01431">
    <property type="entry name" value="Peptidase_M13"/>
    <property type="match status" value="1"/>
</dbReference>
<comment type="caution">
    <text evidence="11">The sequence shown here is derived from an EMBL/GenBank/DDBJ whole genome shotgun (WGS) entry which is preliminary data.</text>
</comment>
<dbReference type="InterPro" id="IPR018497">
    <property type="entry name" value="Peptidase_M13_C"/>
</dbReference>
<reference evidence="11 12" key="1">
    <citation type="submission" date="2024-04" db="EMBL/GenBank/DDBJ databases">
        <title>Draft genome sequence of Sessilibacter corallicola NBRC 116591.</title>
        <authorList>
            <person name="Miyakawa T."/>
            <person name="Kusuya Y."/>
            <person name="Miura T."/>
        </authorList>
    </citation>
    <scope>NUCLEOTIDE SEQUENCE [LARGE SCALE GENOMIC DNA]</scope>
    <source>
        <strain evidence="11 12">KU-00831-HH</strain>
    </source>
</reference>
<evidence type="ECO:0000256" key="5">
    <source>
        <dbReference type="ARBA" id="ARBA00022801"/>
    </source>
</evidence>
<evidence type="ECO:0000256" key="2">
    <source>
        <dbReference type="ARBA" id="ARBA00007357"/>
    </source>
</evidence>
<evidence type="ECO:0000313" key="12">
    <source>
        <dbReference type="Proteomes" id="UP001465153"/>
    </source>
</evidence>
<sequence>MLKSTQRKKHRPLWLAPTALAVTIALVGCTQQTDQISTTGTENKKTAAVLESGITLANMDEQVRPQDDFYNYVNGTWMASTEIPSDRSSYGNFQILREKSEQSVHKILHDLQNQPADSLSDEAKKVKALYESFMDEEAVNKAGIAPYQQFAAKVEAIKSKSDLTKFLGKPWIISELGPIGFFIAADKKDPTQYAPYLYQSGLSLPDRDYYFDDSEKGQSILAGYKQHLVNMMTLVDENNPETAAENILNFETKLAQGQWLRVDMRDAVKTYNPVSPQEISNTYGDFDWPSFLATTKFDSEKKVVIGQPSYIKHLITLVNNESLEHWKLYLKWRGLHEFAGYLNDDIAQEDFEFFAKTLRGIKEQRARWKRAIQFSGEYAGEAIGKIYVDQYFPPQAKERMVTLVENLRTAYRQSILELDWMTEVTKKRAIDKLEKFLPKIGYPDIWRDYSDLTVSDNLADNYLAGVQFQYQTQIDKLGQPIDRNEWLLTPQTVNAYYHPLLNEIVFPAAILQPPFFNLSADDAVNYGAIGGVIGHEMGHGFDDQGSRYNGDGKLENWWEPEDGAAFAERTKALVDQYDSYTVLDGLAVNGSLTLGENIGDLGGLTIAHKAYLLSLKGKEPEVIDGFTGEQRFFLGWAQAFLSKYTDENLTVRIKTDPHSPAQFRVNGVVKNMPEFHAAFDVTEGDKLYLPSEQQVKIW</sequence>
<dbReference type="InterPro" id="IPR024079">
    <property type="entry name" value="MetalloPept_cat_dom_sf"/>
</dbReference>
<comment type="cofactor">
    <cofactor evidence="1">
        <name>Zn(2+)</name>
        <dbReference type="ChEBI" id="CHEBI:29105"/>
    </cofactor>
</comment>
<dbReference type="Pfam" id="PF05649">
    <property type="entry name" value="Peptidase_M13_N"/>
    <property type="match status" value="1"/>
</dbReference>
<dbReference type="CDD" id="cd08662">
    <property type="entry name" value="M13"/>
    <property type="match status" value="1"/>
</dbReference>
<evidence type="ECO:0000256" key="8">
    <source>
        <dbReference type="SAM" id="SignalP"/>
    </source>
</evidence>
<dbReference type="Proteomes" id="UP001465153">
    <property type="component" value="Unassembled WGS sequence"/>
</dbReference>
<feature type="domain" description="Peptidase M13 N-terminal" evidence="10">
    <location>
        <begin position="65"/>
        <end position="443"/>
    </location>
</feature>
<dbReference type="PROSITE" id="PS51885">
    <property type="entry name" value="NEPRILYSIN"/>
    <property type="match status" value="1"/>
</dbReference>
<keyword evidence="5" id="KW-0378">Hydrolase</keyword>
<dbReference type="PROSITE" id="PS51257">
    <property type="entry name" value="PROKAR_LIPOPROTEIN"/>
    <property type="match status" value="1"/>
</dbReference>
<protein>
    <submittedName>
        <fullName evidence="11">M13 family peptidase</fullName>
    </submittedName>
</protein>
<dbReference type="InterPro" id="IPR008753">
    <property type="entry name" value="Peptidase_M13_N"/>
</dbReference>
<feature type="signal peptide" evidence="8">
    <location>
        <begin position="1"/>
        <end position="27"/>
    </location>
</feature>
<keyword evidence="3" id="KW-0645">Protease</keyword>
<keyword evidence="6" id="KW-0862">Zinc</keyword>
<dbReference type="PANTHER" id="PTHR11733:SF167">
    <property type="entry name" value="FI17812P1-RELATED"/>
    <property type="match status" value="1"/>
</dbReference>
<evidence type="ECO:0000256" key="6">
    <source>
        <dbReference type="ARBA" id="ARBA00022833"/>
    </source>
</evidence>
<dbReference type="RefSeq" id="WP_353304503.1">
    <property type="nucleotide sequence ID" value="NZ_BAABWN010000020.1"/>
</dbReference>
<name>A0ABQ0AEV7_9GAMM</name>
<evidence type="ECO:0000256" key="1">
    <source>
        <dbReference type="ARBA" id="ARBA00001947"/>
    </source>
</evidence>
<proteinExistence type="inferred from homology"/>
<feature type="domain" description="Peptidase M13 C-terminal" evidence="9">
    <location>
        <begin position="494"/>
        <end position="695"/>
    </location>
</feature>
<accession>A0ABQ0AEV7</accession>
<evidence type="ECO:0000259" key="9">
    <source>
        <dbReference type="Pfam" id="PF01431"/>
    </source>
</evidence>
<dbReference type="PANTHER" id="PTHR11733">
    <property type="entry name" value="ZINC METALLOPROTEASE FAMILY M13 NEPRILYSIN-RELATED"/>
    <property type="match status" value="1"/>
</dbReference>
<evidence type="ECO:0000256" key="7">
    <source>
        <dbReference type="ARBA" id="ARBA00023049"/>
    </source>
</evidence>
<organism evidence="11 12">
    <name type="scientific">Sessilibacter corallicola</name>
    <dbReference type="NCBI Taxonomy" id="2904075"/>
    <lineage>
        <taxon>Bacteria</taxon>
        <taxon>Pseudomonadati</taxon>
        <taxon>Pseudomonadota</taxon>
        <taxon>Gammaproteobacteria</taxon>
        <taxon>Cellvibrionales</taxon>
        <taxon>Cellvibrionaceae</taxon>
        <taxon>Sessilibacter</taxon>
    </lineage>
</organism>
<dbReference type="InterPro" id="IPR042089">
    <property type="entry name" value="Peptidase_M13_dom_2"/>
</dbReference>
<feature type="chain" id="PRO_5047359099" evidence="8">
    <location>
        <begin position="28"/>
        <end position="698"/>
    </location>
</feature>
<comment type="similarity">
    <text evidence="2">Belongs to the peptidase M13 family.</text>
</comment>